<protein>
    <submittedName>
        <fullName evidence="1">Uncharacterized protein</fullName>
    </submittedName>
</protein>
<sequence>MSLLCVFKPIVFIMDELVKKVVSQKLRNRGANYGLSEKSKLANKDFTYASKVSSKIYQHGKRTWPEMAERSVFNRLTKRVSKLVRLDEEHELGQLRIGYGNSSALKDFRWNKKRTFSGIVSWQTEVLYNEKKRDILVKILDDKIWSRAAYNSRIRSLCVHYHVLKIPFELDDEIDFRYTKELQVFPGKEPPAKETTFPIQNWDDCLIIVTGVVRCRLWHPGGKEDYLSNSQAFMAADILEVFRVRDGKLMKDVIRESTPVEKPIQEGGTDWV</sequence>
<keyword evidence="2" id="KW-1185">Reference proteome</keyword>
<evidence type="ECO:0000313" key="1">
    <source>
        <dbReference type="EMBL" id="SKB67396.1"/>
    </source>
</evidence>
<evidence type="ECO:0000313" key="2">
    <source>
        <dbReference type="Proteomes" id="UP000190150"/>
    </source>
</evidence>
<dbReference type="Proteomes" id="UP000190150">
    <property type="component" value="Unassembled WGS sequence"/>
</dbReference>
<name>A0A1T5D6Y4_9SPHI</name>
<reference evidence="2" key="1">
    <citation type="submission" date="2017-02" db="EMBL/GenBank/DDBJ databases">
        <authorList>
            <person name="Varghese N."/>
            <person name="Submissions S."/>
        </authorList>
    </citation>
    <scope>NUCLEOTIDE SEQUENCE [LARGE SCALE GENOMIC DNA]</scope>
    <source>
        <strain evidence="2">DSM 24091</strain>
    </source>
</reference>
<organism evidence="1 2">
    <name type="scientific">Sphingobacterium nematocida</name>
    <dbReference type="NCBI Taxonomy" id="1513896"/>
    <lineage>
        <taxon>Bacteria</taxon>
        <taxon>Pseudomonadati</taxon>
        <taxon>Bacteroidota</taxon>
        <taxon>Sphingobacteriia</taxon>
        <taxon>Sphingobacteriales</taxon>
        <taxon>Sphingobacteriaceae</taxon>
        <taxon>Sphingobacterium</taxon>
    </lineage>
</organism>
<proteinExistence type="predicted"/>
<accession>A0A1T5D6Y4</accession>
<gene>
    <name evidence="1" type="ORF">SAMN05660841_01785</name>
</gene>
<dbReference type="EMBL" id="FUZF01000006">
    <property type="protein sequence ID" value="SKB67396.1"/>
    <property type="molecule type" value="Genomic_DNA"/>
</dbReference>
<dbReference type="AlphaFoldDB" id="A0A1T5D6Y4"/>